<keyword evidence="2" id="KW-1185">Reference proteome</keyword>
<dbReference type="EMBL" id="QGLF01000001">
    <property type="protein sequence ID" value="PWR24055.1"/>
    <property type="molecule type" value="Genomic_DNA"/>
</dbReference>
<dbReference type="OrthoDB" id="7861013at2"/>
<dbReference type="AlphaFoldDB" id="A0A317EFT5"/>
<name>A0A317EFT5_9PROT</name>
<protein>
    <recommendedName>
        <fullName evidence="3">Histidine kinase</fullName>
    </recommendedName>
</protein>
<dbReference type="Proteomes" id="UP000246077">
    <property type="component" value="Unassembled WGS sequence"/>
</dbReference>
<sequence length="112" mass="11478">MTGLAAVPAQAAAAAPASALGDLSLYEAIAKDTLALVTKGDLAAAQKRITDFETAWDDDQPDLRPRNVDQWGVIDDAADRAIAALRAGKPVQSEAKDAVAGLIAALQNPAGK</sequence>
<evidence type="ECO:0000313" key="2">
    <source>
        <dbReference type="Proteomes" id="UP000246077"/>
    </source>
</evidence>
<reference evidence="2" key="1">
    <citation type="submission" date="2018-05" db="EMBL/GenBank/DDBJ databases">
        <title>Zavarzinia sp. HR-AS.</title>
        <authorList>
            <person name="Lee Y."/>
            <person name="Jeon C.O."/>
        </authorList>
    </citation>
    <scope>NUCLEOTIDE SEQUENCE [LARGE SCALE GENOMIC DNA]</scope>
    <source>
        <strain evidence="2">DSM 1231</strain>
    </source>
</reference>
<proteinExistence type="predicted"/>
<accession>A0A317EFT5</accession>
<comment type="caution">
    <text evidence="1">The sequence shown here is derived from an EMBL/GenBank/DDBJ whole genome shotgun (WGS) entry which is preliminary data.</text>
</comment>
<organism evidence="1 2">
    <name type="scientific">Zavarzinia compransoris</name>
    <dbReference type="NCBI Taxonomy" id="1264899"/>
    <lineage>
        <taxon>Bacteria</taxon>
        <taxon>Pseudomonadati</taxon>
        <taxon>Pseudomonadota</taxon>
        <taxon>Alphaproteobacteria</taxon>
        <taxon>Rhodospirillales</taxon>
        <taxon>Zavarziniaceae</taxon>
        <taxon>Zavarzinia</taxon>
    </lineage>
</organism>
<evidence type="ECO:0000313" key="1">
    <source>
        <dbReference type="EMBL" id="PWR24055.1"/>
    </source>
</evidence>
<evidence type="ECO:0008006" key="3">
    <source>
        <dbReference type="Google" id="ProtNLM"/>
    </source>
</evidence>
<gene>
    <name evidence="1" type="ORF">DKG75_00360</name>
</gene>